<evidence type="ECO:0000259" key="4">
    <source>
        <dbReference type="PROSITE" id="PS01124"/>
    </source>
</evidence>
<organism evidence="5">
    <name type="scientific">Cyanothece sp. (strain PCC 7425 / ATCC 29141)</name>
    <dbReference type="NCBI Taxonomy" id="395961"/>
    <lineage>
        <taxon>Bacteria</taxon>
        <taxon>Bacillati</taxon>
        <taxon>Cyanobacteriota</taxon>
        <taxon>Cyanophyceae</taxon>
        <taxon>Gomontiellales</taxon>
        <taxon>Cyanothecaceae</taxon>
        <taxon>Cyanothece</taxon>
    </lineage>
</organism>
<protein>
    <submittedName>
        <fullName evidence="5">Transcriptional regulator, AraC family</fullName>
    </submittedName>
</protein>
<name>B8HXD6_CYAP4</name>
<dbReference type="PANTHER" id="PTHR47894">
    <property type="entry name" value="HTH-TYPE TRANSCRIPTIONAL REGULATOR GADX"/>
    <property type="match status" value="1"/>
</dbReference>
<dbReference type="AlphaFoldDB" id="B8HXD6"/>
<dbReference type="Pfam" id="PF12625">
    <property type="entry name" value="Arabinose_bd"/>
    <property type="match status" value="1"/>
</dbReference>
<dbReference type="Pfam" id="PF12833">
    <property type="entry name" value="HTH_18"/>
    <property type="match status" value="1"/>
</dbReference>
<dbReference type="KEGG" id="cyn:Cyan7425_2470"/>
<keyword evidence="2" id="KW-0238">DNA-binding</keyword>
<keyword evidence="1" id="KW-0805">Transcription regulation</keyword>
<evidence type="ECO:0000256" key="2">
    <source>
        <dbReference type="ARBA" id="ARBA00023125"/>
    </source>
</evidence>
<gene>
    <name evidence="5" type="ordered locus">Cyan7425_2470</name>
</gene>
<dbReference type="eggNOG" id="COG2207">
    <property type="taxonomic scope" value="Bacteria"/>
</dbReference>
<accession>B8HXD6</accession>
<dbReference type="InterPro" id="IPR018060">
    <property type="entry name" value="HTH_AraC"/>
</dbReference>
<dbReference type="PROSITE" id="PS01124">
    <property type="entry name" value="HTH_ARAC_FAMILY_2"/>
    <property type="match status" value="1"/>
</dbReference>
<dbReference type="PANTHER" id="PTHR47894:SF4">
    <property type="entry name" value="HTH-TYPE TRANSCRIPTIONAL REGULATOR GADX"/>
    <property type="match status" value="1"/>
</dbReference>
<dbReference type="InterPro" id="IPR009057">
    <property type="entry name" value="Homeodomain-like_sf"/>
</dbReference>
<dbReference type="STRING" id="395961.Cyan7425_2470"/>
<dbReference type="EMBL" id="CP001344">
    <property type="protein sequence ID" value="ACL44827.1"/>
    <property type="molecule type" value="Genomic_DNA"/>
</dbReference>
<evidence type="ECO:0000256" key="3">
    <source>
        <dbReference type="ARBA" id="ARBA00023163"/>
    </source>
</evidence>
<dbReference type="SUPFAM" id="SSF46689">
    <property type="entry name" value="Homeodomain-like"/>
    <property type="match status" value="1"/>
</dbReference>
<evidence type="ECO:0000256" key="1">
    <source>
        <dbReference type="ARBA" id="ARBA00023015"/>
    </source>
</evidence>
<evidence type="ECO:0000313" key="5">
    <source>
        <dbReference type="EMBL" id="ACL44827.1"/>
    </source>
</evidence>
<dbReference type="GO" id="GO:0000976">
    <property type="term" value="F:transcription cis-regulatory region binding"/>
    <property type="evidence" value="ECO:0007669"/>
    <property type="project" value="TreeGrafter"/>
</dbReference>
<feature type="domain" description="HTH araC/xylS-type" evidence="4">
    <location>
        <begin position="235"/>
        <end position="334"/>
    </location>
</feature>
<reference evidence="5" key="1">
    <citation type="submission" date="2009-01" db="EMBL/GenBank/DDBJ databases">
        <title>Complete sequence of chromosome Cyanothece sp. PCC 7425.</title>
        <authorList>
            <consortium name="US DOE Joint Genome Institute"/>
            <person name="Lucas S."/>
            <person name="Copeland A."/>
            <person name="Lapidus A."/>
            <person name="Glavina del Rio T."/>
            <person name="Dalin E."/>
            <person name="Tice H."/>
            <person name="Bruce D."/>
            <person name="Goodwin L."/>
            <person name="Pitluck S."/>
            <person name="Sims D."/>
            <person name="Meineke L."/>
            <person name="Brettin T."/>
            <person name="Detter J.C."/>
            <person name="Han C."/>
            <person name="Larimer F."/>
            <person name="Land M."/>
            <person name="Hauser L."/>
            <person name="Kyrpides N."/>
            <person name="Ovchinnikova G."/>
            <person name="Liberton M."/>
            <person name="Stoeckel J."/>
            <person name="Banerjee A."/>
            <person name="Singh A."/>
            <person name="Page L."/>
            <person name="Sato H."/>
            <person name="Zhao L."/>
            <person name="Sherman L."/>
            <person name="Pakrasi H."/>
            <person name="Richardson P."/>
        </authorList>
    </citation>
    <scope>NUCLEOTIDE SEQUENCE</scope>
    <source>
        <strain evidence="5">PCC 7425</strain>
    </source>
</reference>
<dbReference type="InterPro" id="IPR032687">
    <property type="entry name" value="AraC-type_N"/>
</dbReference>
<dbReference type="GO" id="GO:0005829">
    <property type="term" value="C:cytosol"/>
    <property type="evidence" value="ECO:0007669"/>
    <property type="project" value="TreeGrafter"/>
</dbReference>
<dbReference type="InterPro" id="IPR020449">
    <property type="entry name" value="Tscrpt_reg_AraC-type_HTH"/>
</dbReference>
<dbReference type="GO" id="GO:0003700">
    <property type="term" value="F:DNA-binding transcription factor activity"/>
    <property type="evidence" value="ECO:0007669"/>
    <property type="project" value="InterPro"/>
</dbReference>
<sequence>MAPFIPLVRVNAILPFVSFLGKIGAPTQRYLNQARIPILALENPENLIPLYLGCQFIENLAHHEGTRALGIEMGLKTSLEDLGVYGRLLRHSLTLFDLFKFVEKTIDWHTSGDKVNLKINGDKAWICHRSNLPNDIVLCHENHYATMFYYNVIRLIADPAWQPEEIHFVSKKYCGLRDIDVFSNTQISFEQSTDAICFPRAFLSRSLRHFTPYSEAKRQEDKKLLQVTAPALDFPRSTQQVLRFLLRGGHPKIELVAEIAGMSVRSFQRYLAAEGLTYIRMVEQVRFDAAVDYLEDPDIKIIEIALELGYQDPANFTRAFKRWTGISPQEYRELHCNR</sequence>
<proteinExistence type="predicted"/>
<dbReference type="OrthoDB" id="5582699at2"/>
<dbReference type="SMART" id="SM00342">
    <property type="entry name" value="HTH_ARAC"/>
    <property type="match status" value="1"/>
</dbReference>
<dbReference type="Gene3D" id="1.10.10.60">
    <property type="entry name" value="Homeodomain-like"/>
    <property type="match status" value="1"/>
</dbReference>
<keyword evidence="3" id="KW-0804">Transcription</keyword>
<dbReference type="HOGENOM" id="CLU_047522_1_2_3"/>
<dbReference type="PRINTS" id="PR00032">
    <property type="entry name" value="HTHARAC"/>
</dbReference>